<feature type="domain" description="Response regulatory" evidence="2">
    <location>
        <begin position="6"/>
        <end position="123"/>
    </location>
</feature>
<organism evidence="3 4">
    <name type="scientific">Kaistella jeonii</name>
    <dbReference type="NCBI Taxonomy" id="266749"/>
    <lineage>
        <taxon>Bacteria</taxon>
        <taxon>Pseudomonadati</taxon>
        <taxon>Bacteroidota</taxon>
        <taxon>Flavobacteriia</taxon>
        <taxon>Flavobacteriales</taxon>
        <taxon>Weeksellaceae</taxon>
        <taxon>Chryseobacterium group</taxon>
        <taxon>Kaistella</taxon>
    </lineage>
</organism>
<proteinExistence type="predicted"/>
<dbReference type="AlphaFoldDB" id="A0A0C1D186"/>
<keyword evidence="1" id="KW-0597">Phosphoprotein</keyword>
<dbReference type="CDD" id="cd00156">
    <property type="entry name" value="REC"/>
    <property type="match status" value="1"/>
</dbReference>
<accession>A0A0C1D186</accession>
<evidence type="ECO:0000313" key="4">
    <source>
        <dbReference type="Proteomes" id="UP000031473"/>
    </source>
</evidence>
<dbReference type="PROSITE" id="PS50110">
    <property type="entry name" value="RESPONSE_REGULATORY"/>
    <property type="match status" value="1"/>
</dbReference>
<dbReference type="SMART" id="SM00448">
    <property type="entry name" value="REC"/>
    <property type="match status" value="1"/>
</dbReference>
<dbReference type="Gene3D" id="2.40.50.1020">
    <property type="entry name" value="LytTr DNA-binding domain"/>
    <property type="match status" value="1"/>
</dbReference>
<dbReference type="InterPro" id="IPR011006">
    <property type="entry name" value="CheY-like_superfamily"/>
</dbReference>
<sequence>MHQTYRIALLEDNTKQLDKLELYLSKIPNLEIVLKSKTSGHFFEEVQLTHPDILIADLDLGNDSMSGMEVAQEIKIPVFFASINTADYVENMEALKRDAEICVDHLTKPFTEEQFVKSFKRFLQEVAFFNSLQYVYLDFNKTKKNAIPLQDIVYLCADKKAGSESNNKQIHFINRQSENLIDFSFSKMEDKGFLKNQFLTVHKSFRVNRKYIKCYHKKTETIEISIYDGSGTTKSHHLPVSENYQIGLKKELG</sequence>
<dbReference type="InterPro" id="IPR001789">
    <property type="entry name" value="Sig_transdc_resp-reg_receiver"/>
</dbReference>
<reference evidence="3 4" key="1">
    <citation type="submission" date="2014-10" db="EMBL/GenBank/DDBJ databases">
        <title>Kaistella jeonii genome.</title>
        <authorList>
            <person name="Clayton J.T."/>
            <person name="Newman J.D."/>
        </authorList>
    </citation>
    <scope>NUCLEOTIDE SEQUENCE [LARGE SCALE GENOMIC DNA]</scope>
    <source>
        <strain evidence="3 4">DSM 17048</strain>
    </source>
</reference>
<dbReference type="GO" id="GO:0003677">
    <property type="term" value="F:DNA binding"/>
    <property type="evidence" value="ECO:0007669"/>
    <property type="project" value="InterPro"/>
</dbReference>
<dbReference type="GO" id="GO:0000160">
    <property type="term" value="P:phosphorelay signal transduction system"/>
    <property type="evidence" value="ECO:0007669"/>
    <property type="project" value="InterPro"/>
</dbReference>
<dbReference type="EMBL" id="JSYL01000001">
    <property type="protein sequence ID" value="KIA90491.1"/>
    <property type="molecule type" value="Genomic_DNA"/>
</dbReference>
<protein>
    <recommendedName>
        <fullName evidence="2">Response regulatory domain-containing protein</fullName>
    </recommendedName>
</protein>
<dbReference type="Pfam" id="PF04397">
    <property type="entry name" value="LytTR"/>
    <property type="match status" value="1"/>
</dbReference>
<dbReference type="RefSeq" id="WP_039347423.1">
    <property type="nucleotide sequence ID" value="NZ_FOLA01000001.1"/>
</dbReference>
<evidence type="ECO:0000256" key="1">
    <source>
        <dbReference type="PROSITE-ProRule" id="PRU00169"/>
    </source>
</evidence>
<dbReference type="InterPro" id="IPR007492">
    <property type="entry name" value="LytTR_DNA-bd_dom"/>
</dbReference>
<dbReference type="STRING" id="266749.SAMN05421876_101341"/>
<evidence type="ECO:0000259" key="2">
    <source>
        <dbReference type="PROSITE" id="PS50110"/>
    </source>
</evidence>
<gene>
    <name evidence="3" type="ORF">OA86_00950</name>
</gene>
<feature type="modified residue" description="4-aspartylphosphate" evidence="1">
    <location>
        <position position="57"/>
    </location>
</feature>
<dbReference type="SUPFAM" id="SSF52172">
    <property type="entry name" value="CheY-like"/>
    <property type="match status" value="1"/>
</dbReference>
<evidence type="ECO:0000313" key="3">
    <source>
        <dbReference type="EMBL" id="KIA90491.1"/>
    </source>
</evidence>
<keyword evidence="4" id="KW-1185">Reference proteome</keyword>
<dbReference type="OrthoDB" id="1238320at2"/>
<dbReference type="Gene3D" id="3.40.50.2300">
    <property type="match status" value="1"/>
</dbReference>
<comment type="caution">
    <text evidence="3">The sequence shown here is derived from an EMBL/GenBank/DDBJ whole genome shotgun (WGS) entry which is preliminary data.</text>
</comment>
<name>A0A0C1D186_9FLAO</name>
<dbReference type="SMART" id="SM00850">
    <property type="entry name" value="LytTR"/>
    <property type="match status" value="1"/>
</dbReference>
<dbReference type="Proteomes" id="UP000031473">
    <property type="component" value="Unassembled WGS sequence"/>
</dbReference>